<dbReference type="PANTHER" id="PTHR31691">
    <property type="entry name" value="ROTATIN"/>
    <property type="match status" value="1"/>
</dbReference>
<dbReference type="GO" id="GO:0005814">
    <property type="term" value="C:centriole"/>
    <property type="evidence" value="ECO:0007669"/>
    <property type="project" value="TreeGrafter"/>
</dbReference>
<comment type="caution">
    <text evidence="3">The sequence shown here is derived from an EMBL/GenBank/DDBJ whole genome shotgun (WGS) entry which is preliminary data.</text>
</comment>
<gene>
    <name evidence="3" type="ORF">OXX778_LOCUS21732</name>
</gene>
<dbReference type="InterPro" id="IPR030791">
    <property type="entry name" value="Rotatin"/>
</dbReference>
<dbReference type="GO" id="GO:0005813">
    <property type="term" value="C:centrosome"/>
    <property type="evidence" value="ECO:0007669"/>
    <property type="project" value="InterPro"/>
</dbReference>
<feature type="non-terminal residue" evidence="3">
    <location>
        <position position="1"/>
    </location>
</feature>
<organism evidence="3 4">
    <name type="scientific">Brachionus calyciflorus</name>
    <dbReference type="NCBI Taxonomy" id="104777"/>
    <lineage>
        <taxon>Eukaryota</taxon>
        <taxon>Metazoa</taxon>
        <taxon>Spiralia</taxon>
        <taxon>Gnathifera</taxon>
        <taxon>Rotifera</taxon>
        <taxon>Eurotatoria</taxon>
        <taxon>Monogononta</taxon>
        <taxon>Pseudotrocha</taxon>
        <taxon>Ploima</taxon>
        <taxon>Brachionidae</taxon>
        <taxon>Brachionus</taxon>
    </lineage>
</organism>
<feature type="region of interest" description="Disordered" evidence="2">
    <location>
        <begin position="164"/>
        <end position="183"/>
    </location>
</feature>
<protein>
    <submittedName>
        <fullName evidence="3">Uncharacterized protein</fullName>
    </submittedName>
</protein>
<dbReference type="GO" id="GO:0036064">
    <property type="term" value="C:ciliary basal body"/>
    <property type="evidence" value="ECO:0007669"/>
    <property type="project" value="InterPro"/>
</dbReference>
<feature type="coiled-coil region" evidence="1">
    <location>
        <begin position="186"/>
        <end position="213"/>
    </location>
</feature>
<dbReference type="GO" id="GO:0032053">
    <property type="term" value="P:ciliary basal body organization"/>
    <property type="evidence" value="ECO:0007669"/>
    <property type="project" value="TreeGrafter"/>
</dbReference>
<keyword evidence="4" id="KW-1185">Reference proteome</keyword>
<dbReference type="PANTHER" id="PTHR31691:SF1">
    <property type="entry name" value="ROTATIN"/>
    <property type="match status" value="1"/>
</dbReference>
<keyword evidence="1" id="KW-0175">Coiled coil</keyword>
<name>A0A814Q2H6_9BILA</name>
<dbReference type="Proteomes" id="UP000663879">
    <property type="component" value="Unassembled WGS sequence"/>
</dbReference>
<dbReference type="GO" id="GO:0010457">
    <property type="term" value="P:centriole-centriole cohesion"/>
    <property type="evidence" value="ECO:0007669"/>
    <property type="project" value="TreeGrafter"/>
</dbReference>
<accession>A0A814Q2H6</accession>
<evidence type="ECO:0000313" key="4">
    <source>
        <dbReference type="Proteomes" id="UP000663879"/>
    </source>
</evidence>
<evidence type="ECO:0000313" key="3">
    <source>
        <dbReference type="EMBL" id="CAF1113592.1"/>
    </source>
</evidence>
<sequence>SLKSNDPKKIKSYCTFLQTIVFNDFPAEIFIQRSSILKIIIDLTIKFTHHESDEDNSLLKCLISCFNYYTTKLIKRIKYIKDPATFCYKDFYSNGYDYFSKSIILNYTKKQDTSRSINSNTSLYSVESEITSTISTIKSSIKSSNQSSLKIGTTTNAKLKTSLSQSTLKKTQKSSSSLSQNSPRYSLELKSDIKDFEEDYQDIQESIETFLSETNNENYETDLNSMHVIRQEQEWPLYSFCFKLFDCLLDNINLILMKNNNGMNQLDTSILPMICETINNLILILNETKTEWSSSKLLNELFINLFNKLNFNIRFLINKMEKLSDEQSKYLNVTNRVLYVFLVDVLSKVIKLVYSIDESSVLIPSELAETIFIIVNDICLSESFKSLNSILPNLLVNLDKNLFDIYELSKEICDSMKNACQFMQKWNHQQISKETLIIMAKKSLNYMDYHASIDLANKIIEFSSNLMSLDKESESFKSDIEYLVTGCMMSKNDLIRLETYSTIYRIVNVSINYSFQLNLT</sequence>
<evidence type="ECO:0000256" key="1">
    <source>
        <dbReference type="SAM" id="Coils"/>
    </source>
</evidence>
<evidence type="ECO:0000256" key="2">
    <source>
        <dbReference type="SAM" id="MobiDB-lite"/>
    </source>
</evidence>
<dbReference type="GO" id="GO:0007099">
    <property type="term" value="P:centriole replication"/>
    <property type="evidence" value="ECO:0007669"/>
    <property type="project" value="TreeGrafter"/>
</dbReference>
<reference evidence="3" key="1">
    <citation type="submission" date="2021-02" db="EMBL/GenBank/DDBJ databases">
        <authorList>
            <person name="Nowell W R."/>
        </authorList>
    </citation>
    <scope>NUCLEOTIDE SEQUENCE</scope>
    <source>
        <strain evidence="3">Ploen Becks lab</strain>
    </source>
</reference>
<proteinExistence type="predicted"/>
<feature type="compositionally biased region" description="Low complexity" evidence="2">
    <location>
        <begin position="164"/>
        <end position="180"/>
    </location>
</feature>
<dbReference type="OrthoDB" id="428850at2759"/>
<dbReference type="AlphaFoldDB" id="A0A814Q2H6"/>
<dbReference type="EMBL" id="CAJNOC010008306">
    <property type="protein sequence ID" value="CAF1113592.1"/>
    <property type="molecule type" value="Genomic_DNA"/>
</dbReference>